<sequence>MENVPVECERPPGKKVEKEREKKRKSREREDKEFSEALREMTDDRKILMVERKESLMRVENRNAELLEIKKKKVEMEIKAQEERSMILAEKKRKNDMEIMKLDIGSMNSVQQEYFHNLQMEILEEQRNKA</sequence>
<gene>
    <name evidence="3" type="ORF">I3842_05G011000</name>
</gene>
<evidence type="ECO:0000256" key="2">
    <source>
        <dbReference type="SAM" id="MobiDB-lite"/>
    </source>
</evidence>
<dbReference type="AlphaFoldDB" id="A0A922EVZ8"/>
<keyword evidence="1" id="KW-0175">Coiled coil</keyword>
<reference evidence="3" key="1">
    <citation type="submission" date="2021-01" db="EMBL/GenBank/DDBJ databases">
        <authorList>
            <person name="Lovell J.T."/>
            <person name="Bentley N."/>
            <person name="Bhattarai G."/>
            <person name="Jenkins J.W."/>
            <person name="Sreedasyam A."/>
            <person name="Alarcon Y."/>
            <person name="Bock C."/>
            <person name="Boston L."/>
            <person name="Carlson J."/>
            <person name="Cervantes K."/>
            <person name="Clermont K."/>
            <person name="Krom N."/>
            <person name="Kubenka K."/>
            <person name="Mamidi S."/>
            <person name="Mattison C."/>
            <person name="Monteros M."/>
            <person name="Pisani C."/>
            <person name="Plott C."/>
            <person name="Rajasekar S."/>
            <person name="Rhein H.S."/>
            <person name="Rohla C."/>
            <person name="Song M."/>
            <person name="Hilaire R.S."/>
            <person name="Shu S."/>
            <person name="Wells L."/>
            <person name="Wang X."/>
            <person name="Webber J."/>
            <person name="Heerema R.J."/>
            <person name="Klein P."/>
            <person name="Conner P."/>
            <person name="Grauke L."/>
            <person name="Grimwood J."/>
            <person name="Schmutz J."/>
            <person name="Randall J.J."/>
        </authorList>
    </citation>
    <scope>NUCLEOTIDE SEQUENCE</scope>
    <source>
        <tissue evidence="3">Leaf</tissue>
    </source>
</reference>
<accession>A0A922EVZ8</accession>
<dbReference type="Proteomes" id="UP000811246">
    <property type="component" value="Chromosome 5"/>
</dbReference>
<comment type="caution">
    <text evidence="3">The sequence shown here is derived from an EMBL/GenBank/DDBJ whole genome shotgun (WGS) entry which is preliminary data.</text>
</comment>
<feature type="region of interest" description="Disordered" evidence="2">
    <location>
        <begin position="1"/>
        <end position="36"/>
    </location>
</feature>
<feature type="compositionally biased region" description="Basic and acidic residues" evidence="2">
    <location>
        <begin position="27"/>
        <end position="36"/>
    </location>
</feature>
<evidence type="ECO:0000256" key="1">
    <source>
        <dbReference type="SAM" id="Coils"/>
    </source>
</evidence>
<name>A0A922EVZ8_CARIL</name>
<evidence type="ECO:0008006" key="5">
    <source>
        <dbReference type="Google" id="ProtNLM"/>
    </source>
</evidence>
<organism evidence="3 4">
    <name type="scientific">Carya illinoinensis</name>
    <name type="common">Pecan</name>
    <dbReference type="NCBI Taxonomy" id="32201"/>
    <lineage>
        <taxon>Eukaryota</taxon>
        <taxon>Viridiplantae</taxon>
        <taxon>Streptophyta</taxon>
        <taxon>Embryophyta</taxon>
        <taxon>Tracheophyta</taxon>
        <taxon>Spermatophyta</taxon>
        <taxon>Magnoliopsida</taxon>
        <taxon>eudicotyledons</taxon>
        <taxon>Gunneridae</taxon>
        <taxon>Pentapetalae</taxon>
        <taxon>rosids</taxon>
        <taxon>fabids</taxon>
        <taxon>Fagales</taxon>
        <taxon>Juglandaceae</taxon>
        <taxon>Carya</taxon>
    </lineage>
</organism>
<dbReference type="EMBL" id="CM031829">
    <property type="protein sequence ID" value="KAG6710624.1"/>
    <property type="molecule type" value="Genomic_DNA"/>
</dbReference>
<feature type="coiled-coil region" evidence="1">
    <location>
        <begin position="57"/>
        <end position="91"/>
    </location>
</feature>
<feature type="compositionally biased region" description="Basic and acidic residues" evidence="2">
    <location>
        <begin position="7"/>
        <end position="20"/>
    </location>
</feature>
<evidence type="ECO:0000313" key="4">
    <source>
        <dbReference type="Proteomes" id="UP000811246"/>
    </source>
</evidence>
<protein>
    <recommendedName>
        <fullName evidence="5">No apical meristem-associated C-terminal domain-containing protein</fullName>
    </recommendedName>
</protein>
<evidence type="ECO:0000313" key="3">
    <source>
        <dbReference type="EMBL" id="KAG6710624.1"/>
    </source>
</evidence>
<proteinExistence type="predicted"/>